<evidence type="ECO:0000256" key="2">
    <source>
        <dbReference type="SAM" id="Phobius"/>
    </source>
</evidence>
<feature type="transmembrane region" description="Helical" evidence="2">
    <location>
        <begin position="21"/>
        <end position="39"/>
    </location>
</feature>
<evidence type="ECO:0000313" key="3">
    <source>
        <dbReference type="EMBL" id="KAK8918699.1"/>
    </source>
</evidence>
<protein>
    <recommendedName>
        <fullName evidence="5">Retrotransposon gag domain-containing protein</fullName>
    </recommendedName>
</protein>
<dbReference type="Proteomes" id="UP001418222">
    <property type="component" value="Unassembled WGS sequence"/>
</dbReference>
<dbReference type="EMBL" id="JBBWWQ010000019">
    <property type="protein sequence ID" value="KAK8918699.1"/>
    <property type="molecule type" value="Genomic_DNA"/>
</dbReference>
<evidence type="ECO:0000313" key="4">
    <source>
        <dbReference type="Proteomes" id="UP001418222"/>
    </source>
</evidence>
<accession>A0AAP0AXZ1</accession>
<name>A0AAP0AXZ1_9ASPA</name>
<sequence length="220" mass="25451">MRLLPFMAVVREVYRRHWPRAFYLFFPFFPSSAVLLQVVSEAGSLARYFMADHNAAILQLLQVMQQQIQLQGEQNARILEALTNRAPTTTLPGNPPIPAAGRPQQPPPQVENPLDSSDDYESVNHAPDPNLQYRNQHPRIRADIPELSGSLHIKDFLDWISKVEKYFELMSVPEDLQVRYVAYKLKGASLAWWDNTQATRRHQLKRPVRNWVKMKQLLLA</sequence>
<dbReference type="AlphaFoldDB" id="A0AAP0AXZ1"/>
<keyword evidence="2" id="KW-0812">Transmembrane</keyword>
<reference evidence="3 4" key="1">
    <citation type="journal article" date="2022" name="Nat. Plants">
        <title>Genomes of leafy and leafless Platanthera orchids illuminate the evolution of mycoheterotrophy.</title>
        <authorList>
            <person name="Li M.H."/>
            <person name="Liu K.W."/>
            <person name="Li Z."/>
            <person name="Lu H.C."/>
            <person name="Ye Q.L."/>
            <person name="Zhang D."/>
            <person name="Wang J.Y."/>
            <person name="Li Y.F."/>
            <person name="Zhong Z.M."/>
            <person name="Liu X."/>
            <person name="Yu X."/>
            <person name="Liu D.K."/>
            <person name="Tu X.D."/>
            <person name="Liu B."/>
            <person name="Hao Y."/>
            <person name="Liao X.Y."/>
            <person name="Jiang Y.T."/>
            <person name="Sun W.H."/>
            <person name="Chen J."/>
            <person name="Chen Y.Q."/>
            <person name="Ai Y."/>
            <person name="Zhai J.W."/>
            <person name="Wu S.S."/>
            <person name="Zhou Z."/>
            <person name="Hsiao Y.Y."/>
            <person name="Wu W.L."/>
            <person name="Chen Y.Y."/>
            <person name="Lin Y.F."/>
            <person name="Hsu J.L."/>
            <person name="Li C.Y."/>
            <person name="Wang Z.W."/>
            <person name="Zhao X."/>
            <person name="Zhong W.Y."/>
            <person name="Ma X.K."/>
            <person name="Ma L."/>
            <person name="Huang J."/>
            <person name="Chen G.Z."/>
            <person name="Huang M.Z."/>
            <person name="Huang L."/>
            <person name="Peng D.H."/>
            <person name="Luo Y.B."/>
            <person name="Zou S.Q."/>
            <person name="Chen S.P."/>
            <person name="Lan S."/>
            <person name="Tsai W.C."/>
            <person name="Van de Peer Y."/>
            <person name="Liu Z.J."/>
        </authorList>
    </citation>
    <scope>NUCLEOTIDE SEQUENCE [LARGE SCALE GENOMIC DNA]</scope>
    <source>
        <strain evidence="3">Lor287</strain>
    </source>
</reference>
<keyword evidence="2" id="KW-0472">Membrane</keyword>
<feature type="region of interest" description="Disordered" evidence="1">
    <location>
        <begin position="87"/>
        <end position="135"/>
    </location>
</feature>
<comment type="caution">
    <text evidence="3">The sequence shown here is derived from an EMBL/GenBank/DDBJ whole genome shotgun (WGS) entry which is preliminary data.</text>
</comment>
<evidence type="ECO:0008006" key="5">
    <source>
        <dbReference type="Google" id="ProtNLM"/>
    </source>
</evidence>
<organism evidence="3 4">
    <name type="scientific">Platanthera zijinensis</name>
    <dbReference type="NCBI Taxonomy" id="2320716"/>
    <lineage>
        <taxon>Eukaryota</taxon>
        <taxon>Viridiplantae</taxon>
        <taxon>Streptophyta</taxon>
        <taxon>Embryophyta</taxon>
        <taxon>Tracheophyta</taxon>
        <taxon>Spermatophyta</taxon>
        <taxon>Magnoliopsida</taxon>
        <taxon>Liliopsida</taxon>
        <taxon>Asparagales</taxon>
        <taxon>Orchidaceae</taxon>
        <taxon>Orchidoideae</taxon>
        <taxon>Orchideae</taxon>
        <taxon>Orchidinae</taxon>
        <taxon>Platanthera</taxon>
    </lineage>
</organism>
<gene>
    <name evidence="3" type="ORF">KSP39_PZI020999</name>
</gene>
<feature type="compositionally biased region" description="Pro residues" evidence="1">
    <location>
        <begin position="93"/>
        <end position="110"/>
    </location>
</feature>
<keyword evidence="4" id="KW-1185">Reference proteome</keyword>
<proteinExistence type="predicted"/>
<keyword evidence="2" id="KW-1133">Transmembrane helix</keyword>
<evidence type="ECO:0000256" key="1">
    <source>
        <dbReference type="SAM" id="MobiDB-lite"/>
    </source>
</evidence>